<keyword evidence="4" id="KW-0804">Transcription</keyword>
<keyword evidence="9" id="KW-1185">Reference proteome</keyword>
<evidence type="ECO:0000256" key="4">
    <source>
        <dbReference type="ARBA" id="ARBA00023163"/>
    </source>
</evidence>
<dbReference type="FunFam" id="1.10.10.60:FF:000132">
    <property type="entry name" value="AraC family transcriptional regulator"/>
    <property type="match status" value="1"/>
</dbReference>
<evidence type="ECO:0000313" key="8">
    <source>
        <dbReference type="EMBL" id="TDD42323.1"/>
    </source>
</evidence>
<proteinExistence type="predicted"/>
<reference evidence="8 9" key="1">
    <citation type="submission" date="2019-03" db="EMBL/GenBank/DDBJ databases">
        <title>Draft genome sequences of novel Actinobacteria.</title>
        <authorList>
            <person name="Sahin N."/>
            <person name="Ay H."/>
            <person name="Saygin H."/>
        </authorList>
    </citation>
    <scope>NUCLEOTIDE SEQUENCE [LARGE SCALE GENOMIC DNA]</scope>
    <source>
        <strain evidence="8 9">7K502</strain>
    </source>
</reference>
<keyword evidence="1" id="KW-0678">Repressor</keyword>
<evidence type="ECO:0000256" key="3">
    <source>
        <dbReference type="ARBA" id="ARBA00023125"/>
    </source>
</evidence>
<dbReference type="GO" id="GO:0043565">
    <property type="term" value="F:sequence-specific DNA binding"/>
    <property type="evidence" value="ECO:0007669"/>
    <property type="project" value="InterPro"/>
</dbReference>
<feature type="domain" description="HTH araC/xylS-type" evidence="7">
    <location>
        <begin position="154"/>
        <end position="251"/>
    </location>
</feature>
<dbReference type="PROSITE" id="PS01124">
    <property type="entry name" value="HTH_ARAC_FAMILY_2"/>
    <property type="match status" value="1"/>
</dbReference>
<dbReference type="GO" id="GO:0003700">
    <property type="term" value="F:DNA-binding transcription factor activity"/>
    <property type="evidence" value="ECO:0007669"/>
    <property type="project" value="InterPro"/>
</dbReference>
<dbReference type="InterPro" id="IPR014710">
    <property type="entry name" value="RmlC-like_jellyroll"/>
</dbReference>
<dbReference type="SUPFAM" id="SSF51182">
    <property type="entry name" value="RmlC-like cupins"/>
    <property type="match status" value="1"/>
</dbReference>
<comment type="caution">
    <text evidence="8">The sequence shown here is derived from an EMBL/GenBank/DDBJ whole genome shotgun (WGS) entry which is preliminary data.</text>
</comment>
<sequence>MPVIHQKPSLVTQIVEKRGLLVHGDGVAPHRHTEGQLLYPSAGVLATTTKRGTWVAPANRVAWTPPGFEHYHRAYGQTEVRVVEVAGALCASLPDQPMVFAVSPLLREALLVLTSGRELRPEARDRLRGVVVDELVDGHEEALYLPEPTDDRLRAVTDLLHADPAASLTLAELGRSVGASERTLSRLFQTELGLSFHQWRSLLRVQHALIRLAEGVAVIDTAARLGWANPTSFIEAFTAIVGQTPGRYQMELRHRDR</sequence>
<evidence type="ECO:0000313" key="9">
    <source>
        <dbReference type="Proteomes" id="UP000294947"/>
    </source>
</evidence>
<evidence type="ECO:0000256" key="5">
    <source>
        <dbReference type="ARBA" id="ARBA00074140"/>
    </source>
</evidence>
<accession>A0A4R4YCN3</accession>
<dbReference type="RefSeq" id="WP_132491009.1">
    <property type="nucleotide sequence ID" value="NZ_SMKW01000049.1"/>
</dbReference>
<dbReference type="InterPro" id="IPR009057">
    <property type="entry name" value="Homeodomain-like_sf"/>
</dbReference>
<dbReference type="Gene3D" id="2.60.120.10">
    <property type="entry name" value="Jelly Rolls"/>
    <property type="match status" value="1"/>
</dbReference>
<dbReference type="Pfam" id="PF12833">
    <property type="entry name" value="HTH_18"/>
    <property type="match status" value="1"/>
</dbReference>
<dbReference type="InterPro" id="IPR011051">
    <property type="entry name" value="RmlC_Cupin_sf"/>
</dbReference>
<gene>
    <name evidence="8" type="ORF">E1288_30065</name>
</gene>
<evidence type="ECO:0000256" key="6">
    <source>
        <dbReference type="ARBA" id="ARBA00079449"/>
    </source>
</evidence>
<evidence type="ECO:0000256" key="1">
    <source>
        <dbReference type="ARBA" id="ARBA00022491"/>
    </source>
</evidence>
<organism evidence="8 9">
    <name type="scientific">Saccharopolyspora elongata</name>
    <dbReference type="NCBI Taxonomy" id="2530387"/>
    <lineage>
        <taxon>Bacteria</taxon>
        <taxon>Bacillati</taxon>
        <taxon>Actinomycetota</taxon>
        <taxon>Actinomycetes</taxon>
        <taxon>Pseudonocardiales</taxon>
        <taxon>Pseudonocardiaceae</taxon>
        <taxon>Saccharopolyspora</taxon>
    </lineage>
</organism>
<dbReference type="OrthoDB" id="2039152at2"/>
<dbReference type="Proteomes" id="UP000294947">
    <property type="component" value="Unassembled WGS sequence"/>
</dbReference>
<keyword evidence="3" id="KW-0238">DNA-binding</keyword>
<dbReference type="EMBL" id="SMKW01000049">
    <property type="protein sequence ID" value="TDD42323.1"/>
    <property type="molecule type" value="Genomic_DNA"/>
</dbReference>
<evidence type="ECO:0000256" key="2">
    <source>
        <dbReference type="ARBA" id="ARBA00023015"/>
    </source>
</evidence>
<dbReference type="InterPro" id="IPR018060">
    <property type="entry name" value="HTH_AraC"/>
</dbReference>
<dbReference type="PANTHER" id="PTHR11019">
    <property type="entry name" value="HTH-TYPE TRANSCRIPTIONAL REGULATOR NIMR"/>
    <property type="match status" value="1"/>
</dbReference>
<protein>
    <recommendedName>
        <fullName evidence="5">HTH-type transcriptional regulator RipA</fullName>
    </recommendedName>
    <alternativeName>
        <fullName evidence="6">Repressor of iron proteins A</fullName>
    </alternativeName>
</protein>
<evidence type="ECO:0000259" key="7">
    <source>
        <dbReference type="PROSITE" id="PS01124"/>
    </source>
</evidence>
<name>A0A4R4YCN3_9PSEU</name>
<dbReference type="SUPFAM" id="SSF46689">
    <property type="entry name" value="Homeodomain-like"/>
    <property type="match status" value="1"/>
</dbReference>
<dbReference type="PANTHER" id="PTHR11019:SF199">
    <property type="entry name" value="HTH-TYPE TRANSCRIPTIONAL REGULATOR NIMR"/>
    <property type="match status" value="1"/>
</dbReference>
<dbReference type="AlphaFoldDB" id="A0A4R4YCN3"/>
<dbReference type="CDD" id="cd06124">
    <property type="entry name" value="cupin_NimR-like_N"/>
    <property type="match status" value="1"/>
</dbReference>
<dbReference type="Gene3D" id="1.10.10.60">
    <property type="entry name" value="Homeodomain-like"/>
    <property type="match status" value="1"/>
</dbReference>
<keyword evidence="2" id="KW-0805">Transcription regulation</keyword>
<dbReference type="SMART" id="SM00342">
    <property type="entry name" value="HTH_ARAC"/>
    <property type="match status" value="1"/>
</dbReference>